<gene>
    <name evidence="3" type="ORF">IP92_02644</name>
</gene>
<evidence type="ECO:0008006" key="5">
    <source>
        <dbReference type="Google" id="ProtNLM"/>
    </source>
</evidence>
<feature type="chain" id="PRO_5022126068" description="Transmembrane protein" evidence="2">
    <location>
        <begin position="28"/>
        <end position="348"/>
    </location>
</feature>
<comment type="caution">
    <text evidence="3">The sequence shown here is derived from an EMBL/GenBank/DDBJ whole genome shotgun (WGS) entry which is preliminary data.</text>
</comment>
<name>A0A562PT15_9BURK</name>
<proteinExistence type="predicted"/>
<protein>
    <recommendedName>
        <fullName evidence="5">Transmembrane protein</fullName>
    </recommendedName>
</protein>
<reference evidence="3 4" key="1">
    <citation type="journal article" date="2015" name="Stand. Genomic Sci.">
        <title>Genomic Encyclopedia of Bacterial and Archaeal Type Strains, Phase III: the genomes of soil and plant-associated and newly described type strains.</title>
        <authorList>
            <person name="Whitman W.B."/>
            <person name="Woyke T."/>
            <person name="Klenk H.P."/>
            <person name="Zhou Y."/>
            <person name="Lilburn T.G."/>
            <person name="Beck B.J."/>
            <person name="De Vos P."/>
            <person name="Vandamme P."/>
            <person name="Eisen J.A."/>
            <person name="Garrity G."/>
            <person name="Hugenholtz P."/>
            <person name="Kyrpides N.C."/>
        </authorList>
    </citation>
    <scope>NUCLEOTIDE SEQUENCE [LARGE SCALE GENOMIC DNA]</scope>
    <source>
        <strain evidence="3 4">CGMCC 1.10685</strain>
    </source>
</reference>
<accession>A0A562PT15</accession>
<organism evidence="3 4">
    <name type="scientific">Pseudoduganella flava</name>
    <dbReference type="NCBI Taxonomy" id="871742"/>
    <lineage>
        <taxon>Bacteria</taxon>
        <taxon>Pseudomonadati</taxon>
        <taxon>Pseudomonadota</taxon>
        <taxon>Betaproteobacteria</taxon>
        <taxon>Burkholderiales</taxon>
        <taxon>Oxalobacteraceae</taxon>
        <taxon>Telluria group</taxon>
        <taxon>Pseudoduganella</taxon>
    </lineage>
</organism>
<evidence type="ECO:0000256" key="2">
    <source>
        <dbReference type="SAM" id="SignalP"/>
    </source>
</evidence>
<evidence type="ECO:0000313" key="4">
    <source>
        <dbReference type="Proteomes" id="UP000315112"/>
    </source>
</evidence>
<evidence type="ECO:0000256" key="1">
    <source>
        <dbReference type="SAM" id="MobiDB-lite"/>
    </source>
</evidence>
<dbReference type="Proteomes" id="UP000315112">
    <property type="component" value="Unassembled WGS sequence"/>
</dbReference>
<feature type="signal peptide" evidence="2">
    <location>
        <begin position="1"/>
        <end position="27"/>
    </location>
</feature>
<dbReference type="AlphaFoldDB" id="A0A562PT15"/>
<dbReference type="RefSeq" id="WP_199271922.1">
    <property type="nucleotide sequence ID" value="NZ_CP046904.1"/>
</dbReference>
<dbReference type="EMBL" id="VLKW01000004">
    <property type="protein sequence ID" value="TWI47584.1"/>
    <property type="molecule type" value="Genomic_DNA"/>
</dbReference>
<keyword evidence="2" id="KW-0732">Signal</keyword>
<sequence length="348" mass="38309">MKRAAGLACLLLCAVAGAVAAAAPAQARSGNDRKPGEKDFTFAVIAHTFPGESGDEDLKRTIERADKEKPAFVVAAGIKSAGEPCSDKLYLQRRALLNKSDQPLILVLTGADWTQCRNSAGRSNAIERLNRIREIYFDGHDTLGARKFDLNRQSAIPKFRSYAENGYWEMKGVLFATVNLPARNNHYLIEAGRNSEYEDRLVANRAWLQRLFSLAKRRKLAGLVLFSDGDVRAHVEQGFSLLEGFSTKHDGFAEPRRLIRTLAEKYPGKVLLVDANREPAAKGEAPAGTVTWRGNVGHVTLAGEWNEIRVMPDGEPLFTLNADEKEAHGQPRPPVENGRTKPPAVQGK</sequence>
<feature type="region of interest" description="Disordered" evidence="1">
    <location>
        <begin position="320"/>
        <end position="348"/>
    </location>
</feature>
<evidence type="ECO:0000313" key="3">
    <source>
        <dbReference type="EMBL" id="TWI47584.1"/>
    </source>
</evidence>